<dbReference type="PANTHER" id="PTHR43615:SF1">
    <property type="entry name" value="PPDK_N DOMAIN-CONTAINING PROTEIN"/>
    <property type="match status" value="1"/>
</dbReference>
<name>A0A1F8GYC9_9BACT</name>
<sequence length="778" mass="88472">MFRFSTKARTLERLRRVRLKYASIPELLYFSVSAWKRNPKRVLLAIAKKFGKRRLIVRSSALAEDSESQSLAGRFLSMADISKNLENAINAVIASYENEPGNHEVLIQPFLSSVEVSGVVLTADLSTRAPYFIINYDDASGTTHTVTSGSTSAVKTVVVFRKSIDRVTDRRLRTICRAAAELQRVCRMTDIDIEFAFQRNRLWILQVRPMTGGSRVEHSEDRIGRTLELIRHRINELAAPHPDLYGNKTLYGIMPDWNPAEMIGIRPRPLALSLYRELITDSVWAYQRDNYGYKRLRSFPLMVSFAGHPYIDVRVDFTSFIPKTLDDRLSHKLANYYLKKLEQYPASHDKVEFDIVLSCYTLDLDERLKELNKHGFSNSEIDNLRTALVDLTNTAMRPSGLLDDDLAKLATLEQRRTDLLASKLSPINTMYWLIEDCKRYGTLPFAGIARSAFIAVQFLKSMVQLDILTAQERDAFLASMNTVASQLADDSQALKHGRLSRKEFLKRYGHLRPGTYDILSPSYEEHLDAYFHAETFQSRKKTAFQILPSKHAKLDRLLQSHGITSSGKQCFAFIKKAIEGRELGKFMFTKNANEFFRVLKTWGNGLGFSPDDLSFLEVGTLIKLYSTVAFFDEQQFIAQEIERNRKTYALYGAVKLPHLISKPDDILWFHLDATQPNYITRKEIIGNPYHVKSGQKTYELAGKIAFIESADPGYDWIFSHNIAGLVTMYGGANSHMAIRAAELQIPAVIGCGPILFEKLKGAQKIHIDCTNQRIITLA</sequence>
<evidence type="ECO:0000259" key="1">
    <source>
        <dbReference type="Pfam" id="PF00391"/>
    </source>
</evidence>
<dbReference type="Gene3D" id="3.30.470.20">
    <property type="entry name" value="ATP-grasp fold, B domain"/>
    <property type="match status" value="1"/>
</dbReference>
<dbReference type="GO" id="GO:0016772">
    <property type="term" value="F:transferase activity, transferring phosphorus-containing groups"/>
    <property type="evidence" value="ECO:0007669"/>
    <property type="project" value="InterPro"/>
</dbReference>
<dbReference type="Proteomes" id="UP000179047">
    <property type="component" value="Unassembled WGS sequence"/>
</dbReference>
<dbReference type="Gene3D" id="3.50.30.10">
    <property type="entry name" value="Phosphohistidine domain"/>
    <property type="match status" value="1"/>
</dbReference>
<comment type="caution">
    <text evidence="2">The sequence shown here is derived from an EMBL/GenBank/DDBJ whole genome shotgun (WGS) entry which is preliminary data.</text>
</comment>
<dbReference type="InterPro" id="IPR036637">
    <property type="entry name" value="Phosphohistidine_dom_sf"/>
</dbReference>
<dbReference type="AlphaFoldDB" id="A0A1F8GYC9"/>
<dbReference type="InterPro" id="IPR008279">
    <property type="entry name" value="PEP-util_enz_mobile_dom"/>
</dbReference>
<dbReference type="PANTHER" id="PTHR43615">
    <property type="entry name" value="PHOSPHOENOLPYRUVATE SYNTHASE-RELATED"/>
    <property type="match status" value="1"/>
</dbReference>
<dbReference type="SUPFAM" id="SSF56059">
    <property type="entry name" value="Glutathione synthetase ATP-binding domain-like"/>
    <property type="match status" value="1"/>
</dbReference>
<dbReference type="SUPFAM" id="SSF52009">
    <property type="entry name" value="Phosphohistidine domain"/>
    <property type="match status" value="1"/>
</dbReference>
<proteinExistence type="predicted"/>
<dbReference type="Gene3D" id="3.30.1490.20">
    <property type="entry name" value="ATP-grasp fold, A domain"/>
    <property type="match status" value="1"/>
</dbReference>
<dbReference type="EMBL" id="MGKP01000001">
    <property type="protein sequence ID" value="OGN30000.1"/>
    <property type="molecule type" value="Genomic_DNA"/>
</dbReference>
<evidence type="ECO:0000313" key="3">
    <source>
        <dbReference type="Proteomes" id="UP000179047"/>
    </source>
</evidence>
<feature type="domain" description="PEP-utilising enzyme mobile" evidence="1">
    <location>
        <begin position="702"/>
        <end position="771"/>
    </location>
</feature>
<gene>
    <name evidence="2" type="ORF">A3A33_01605</name>
</gene>
<dbReference type="NCBIfam" id="NF004508">
    <property type="entry name" value="PRK05849.1"/>
    <property type="match status" value="1"/>
</dbReference>
<dbReference type="InterPro" id="IPR051549">
    <property type="entry name" value="PEP_Utilizing_Enz"/>
</dbReference>
<dbReference type="STRING" id="1802701.A3A33_01605"/>
<protein>
    <recommendedName>
        <fullName evidence="1">PEP-utilising enzyme mobile domain-containing protein</fullName>
    </recommendedName>
</protein>
<dbReference type="Pfam" id="PF00391">
    <property type="entry name" value="PEP-utilizers"/>
    <property type="match status" value="1"/>
</dbReference>
<evidence type="ECO:0000313" key="2">
    <source>
        <dbReference type="EMBL" id="OGN30000.1"/>
    </source>
</evidence>
<reference evidence="2 3" key="1">
    <citation type="journal article" date="2016" name="Nat. Commun.">
        <title>Thousands of microbial genomes shed light on interconnected biogeochemical processes in an aquifer system.</title>
        <authorList>
            <person name="Anantharaman K."/>
            <person name="Brown C.T."/>
            <person name="Hug L.A."/>
            <person name="Sharon I."/>
            <person name="Castelle C.J."/>
            <person name="Probst A.J."/>
            <person name="Thomas B.C."/>
            <person name="Singh A."/>
            <person name="Wilkins M.J."/>
            <person name="Karaoz U."/>
            <person name="Brodie E.L."/>
            <person name="Williams K.H."/>
            <person name="Hubbard S.S."/>
            <person name="Banfield J.F."/>
        </authorList>
    </citation>
    <scope>NUCLEOTIDE SEQUENCE [LARGE SCALE GENOMIC DNA]</scope>
</reference>
<organism evidence="2 3">
    <name type="scientific">Candidatus Yanofskybacteria bacterium RIFCSPLOWO2_01_FULL_49_25</name>
    <dbReference type="NCBI Taxonomy" id="1802701"/>
    <lineage>
        <taxon>Bacteria</taxon>
        <taxon>Candidatus Yanofskyibacteriota</taxon>
    </lineage>
</organism>
<dbReference type="GO" id="GO:0005524">
    <property type="term" value="F:ATP binding"/>
    <property type="evidence" value="ECO:0007669"/>
    <property type="project" value="InterPro"/>
</dbReference>
<accession>A0A1F8GYC9</accession>
<dbReference type="InterPro" id="IPR013815">
    <property type="entry name" value="ATP_grasp_subdomain_1"/>
</dbReference>